<evidence type="ECO:0000313" key="3">
    <source>
        <dbReference type="Proteomes" id="UP000290848"/>
    </source>
</evidence>
<comment type="caution">
    <text evidence="2">The sequence shown here is derived from an EMBL/GenBank/DDBJ whole genome shotgun (WGS) entry which is preliminary data.</text>
</comment>
<name>A0A4Q0MBK4_9SPHI</name>
<gene>
    <name evidence="2" type="ORF">EKH83_07785</name>
</gene>
<reference evidence="2 3" key="1">
    <citation type="submission" date="2018-12" db="EMBL/GenBank/DDBJ databases">
        <title>The Draft Genome Sequence of the Soil Bacterium Pedobacter tournemirensis R1.</title>
        <authorList>
            <person name="He J."/>
        </authorList>
    </citation>
    <scope>NUCLEOTIDE SEQUENCE [LARGE SCALE GENOMIC DNA]</scope>
    <source>
        <strain evidence="2 3">R1</strain>
    </source>
</reference>
<feature type="domain" description="NACHT" evidence="1">
    <location>
        <begin position="260"/>
        <end position="409"/>
    </location>
</feature>
<protein>
    <submittedName>
        <fullName evidence="2">NACHT domain-containing protein</fullName>
    </submittedName>
</protein>
<dbReference type="SUPFAM" id="SSF52540">
    <property type="entry name" value="P-loop containing nucleoside triphosphate hydrolases"/>
    <property type="match status" value="1"/>
</dbReference>
<dbReference type="Gene3D" id="3.40.50.300">
    <property type="entry name" value="P-loop containing nucleotide triphosphate hydrolases"/>
    <property type="match status" value="1"/>
</dbReference>
<dbReference type="InterPro" id="IPR027417">
    <property type="entry name" value="P-loop_NTPase"/>
</dbReference>
<dbReference type="AlphaFoldDB" id="A0A4Q0MBK4"/>
<dbReference type="InterPro" id="IPR007111">
    <property type="entry name" value="NACHT_NTPase"/>
</dbReference>
<organism evidence="2 3">
    <name type="scientific">Arcticibacter tournemirensis</name>
    <dbReference type="NCBI Taxonomy" id="699437"/>
    <lineage>
        <taxon>Bacteria</taxon>
        <taxon>Pseudomonadati</taxon>
        <taxon>Bacteroidota</taxon>
        <taxon>Sphingobacteriia</taxon>
        <taxon>Sphingobacteriales</taxon>
        <taxon>Sphingobacteriaceae</taxon>
        <taxon>Arcticibacter</taxon>
    </lineage>
</organism>
<proteinExistence type="predicted"/>
<evidence type="ECO:0000259" key="1">
    <source>
        <dbReference type="Pfam" id="PF05729"/>
    </source>
</evidence>
<dbReference type="Pfam" id="PF05729">
    <property type="entry name" value="NACHT"/>
    <property type="match status" value="1"/>
</dbReference>
<evidence type="ECO:0000313" key="2">
    <source>
        <dbReference type="EMBL" id="RXF70535.1"/>
    </source>
</evidence>
<dbReference type="RefSeq" id="WP_128768840.1">
    <property type="nucleotide sequence ID" value="NZ_RXOC01000004.1"/>
</dbReference>
<accession>A0A4Q0MBK4</accession>
<dbReference type="EMBL" id="RXOC01000004">
    <property type="protein sequence ID" value="RXF70535.1"/>
    <property type="molecule type" value="Genomic_DNA"/>
</dbReference>
<sequence length="569" mass="65928">MDELKAKIKEELGLLPTTYPLIFSDKIIDLFFDILKKPWSNPSVSLEGLQNRVPNAMSKILIENINKEDRFSFFPEVAKIEPFLKKIVFLLDEQKFNEIESSRSGLAKSIDFLNLNPSNLRLSTTKPEDVANSSDPFIVHVLRSYHLRNIESHLCKNWTNKELYENLESVLIVYLYTVYLHATKLTQIVTPEPKFDVYLESVISAFEIWRERFVHITGIESFDEIPIHAIEREDWNNKEKNVLRSGKIDDLRKVIDENSMVILGEPGMGKSTTMQYMTYNDAKSLISGSNPSASNKLPIYIELKLLSKEESIIDYCCQRLEVSATQLLEYFKNGTASLFLDGLNEVYNELRKPVRSEIQKLISTYKNLFIIITARPLAYSNEFKDTPVFTLQRLDDLQVKEFLEKNCSDTYIRTVLMNEILSSSRLGKIVRVPLLLKMLVNVVLGNAGAIPENKTQIISHFIKNLYLRERDKLIETVDLRIVHRLLCFLGHSTRSLNASNVGWRIEQFESIVENKIERSQFKINVYEFIDIAVDLHILVKDGDKYSFIHELYQEYFASEEFFRLNAIST</sequence>
<dbReference type="Proteomes" id="UP000290848">
    <property type="component" value="Unassembled WGS sequence"/>
</dbReference>